<reference evidence="3" key="1">
    <citation type="submission" date="2017-01" db="EMBL/GenBank/DDBJ databases">
        <title>Comparative genomics of anhydrobiosis in the tardigrade Hypsibius dujardini.</title>
        <authorList>
            <person name="Yoshida Y."/>
            <person name="Koutsovoulos G."/>
            <person name="Laetsch D."/>
            <person name="Stevens L."/>
            <person name="Kumar S."/>
            <person name="Horikawa D."/>
            <person name="Ishino K."/>
            <person name="Komine S."/>
            <person name="Tomita M."/>
            <person name="Blaxter M."/>
            <person name="Arakawa K."/>
        </authorList>
    </citation>
    <scope>NUCLEOTIDE SEQUENCE [LARGE SCALE GENOMIC DNA]</scope>
    <source>
        <strain evidence="3">Z151</strain>
    </source>
</reference>
<dbReference type="GO" id="GO:0005524">
    <property type="term" value="F:ATP binding"/>
    <property type="evidence" value="ECO:0007669"/>
    <property type="project" value="InterPro"/>
</dbReference>
<feature type="domain" description="Protein kinase" evidence="1">
    <location>
        <begin position="408"/>
        <end position="687"/>
    </location>
</feature>
<protein>
    <recommendedName>
        <fullName evidence="1">Protein kinase domain-containing protein</fullName>
    </recommendedName>
</protein>
<dbReference type="Pfam" id="PF00069">
    <property type="entry name" value="Pkinase"/>
    <property type="match status" value="1"/>
</dbReference>
<dbReference type="PANTHER" id="PTHR24361">
    <property type="entry name" value="MITOGEN-ACTIVATED KINASE KINASE KINASE"/>
    <property type="match status" value="1"/>
</dbReference>
<evidence type="ECO:0000259" key="1">
    <source>
        <dbReference type="PROSITE" id="PS50011"/>
    </source>
</evidence>
<feature type="domain" description="Protein kinase" evidence="1">
    <location>
        <begin position="4"/>
        <end position="389"/>
    </location>
</feature>
<dbReference type="PROSITE" id="PS50011">
    <property type="entry name" value="PROTEIN_KINASE_DOM"/>
    <property type="match status" value="2"/>
</dbReference>
<dbReference type="PROSITE" id="PS00108">
    <property type="entry name" value="PROTEIN_KINASE_ST"/>
    <property type="match status" value="1"/>
</dbReference>
<evidence type="ECO:0000313" key="2">
    <source>
        <dbReference type="EMBL" id="OQV13376.1"/>
    </source>
</evidence>
<gene>
    <name evidence="2" type="ORF">BV898_12409</name>
</gene>
<dbReference type="SUPFAM" id="SSF56112">
    <property type="entry name" value="Protein kinase-like (PK-like)"/>
    <property type="match status" value="2"/>
</dbReference>
<sequence length="687" mass="76851">MADLFIIHLRPPGLFDGATRVILEDQHGKHSEPIPLTLMNDNYSDIAGKLFFRFDLTNPNVRKIALPNGWTERGLFVTFKVHCDEPLDVVKAMMNDFTKIQHTTLVGFLGLAIQSLHDDRFCRTSLYRKFAFGNVPRSFEIGVLMKDYEHEFQLKYLPPPTTGPAKWLPLAYFVLMNKLETDEILVHASLLLEVLSFLHNHTPPIVLGGLQSDIVMVAPHSQMLKILTVPTSCMNIRDVLFRFVSDRRYMHPDLMAFITRKRKAVNSDTHTHTGKDFKLFISDYCHADNWSLGCIVLDIVTQGNLRHVDKKGILLDKFLASDNFLRAVINGGSPYIPGGTHPVIRQLCERCFERDVEDRLSSRELLKILRKEIKNRAKGQAAEPPIPYFLYKSAIDEPDSEDYHKAYLSWVSLIGCGGFADVYSIEITNNNDPSATTFTYGKDSLALKYVAFGQLPIAPNALLPSSNPQTAILMEYYAGGNLNTYSSNGHHTENELMQILQQVADGLQYLHGYLFHGDLKGENIFLTADQKHCRIGDLENHHLLVHEKTITGGFRANQGTLRHMSPEILHYTSGDVSSTETGIGRASDIWSFGCTVLELFDKGKVEYRTVDGTVITLECPAPAQQHTAVVVHQAKPDKQFARFIADGAYPDLSTPGGRLPRATGMGVFVGGTDELNRSSCADAETSP</sequence>
<dbReference type="GO" id="GO:0005737">
    <property type="term" value="C:cytoplasm"/>
    <property type="evidence" value="ECO:0007669"/>
    <property type="project" value="TreeGrafter"/>
</dbReference>
<dbReference type="InterPro" id="IPR000719">
    <property type="entry name" value="Prot_kinase_dom"/>
</dbReference>
<dbReference type="SMART" id="SM00220">
    <property type="entry name" value="S_TKc"/>
    <property type="match status" value="1"/>
</dbReference>
<dbReference type="InterPro" id="IPR011009">
    <property type="entry name" value="Kinase-like_dom_sf"/>
</dbReference>
<dbReference type="InterPro" id="IPR008271">
    <property type="entry name" value="Ser/Thr_kinase_AS"/>
</dbReference>
<dbReference type="GO" id="GO:0004674">
    <property type="term" value="F:protein serine/threonine kinase activity"/>
    <property type="evidence" value="ECO:0007669"/>
    <property type="project" value="TreeGrafter"/>
</dbReference>
<dbReference type="EMBL" id="MTYJ01000125">
    <property type="protein sequence ID" value="OQV13376.1"/>
    <property type="molecule type" value="Genomic_DNA"/>
</dbReference>
<dbReference type="Proteomes" id="UP000192578">
    <property type="component" value="Unassembled WGS sequence"/>
</dbReference>
<keyword evidence="3" id="KW-1185">Reference proteome</keyword>
<proteinExistence type="predicted"/>
<dbReference type="InterPro" id="IPR053235">
    <property type="entry name" value="Ser_Thr_kinase"/>
</dbReference>
<dbReference type="Gene3D" id="1.10.510.10">
    <property type="entry name" value="Transferase(Phosphotransferase) domain 1"/>
    <property type="match status" value="2"/>
</dbReference>
<accession>A0A1W0WDT7</accession>
<name>A0A1W0WDT7_HYPEX</name>
<comment type="caution">
    <text evidence="2">The sequence shown here is derived from an EMBL/GenBank/DDBJ whole genome shotgun (WGS) entry which is preliminary data.</text>
</comment>
<dbReference type="AlphaFoldDB" id="A0A1W0WDT7"/>
<evidence type="ECO:0000313" key="3">
    <source>
        <dbReference type="Proteomes" id="UP000192578"/>
    </source>
</evidence>
<organism evidence="2 3">
    <name type="scientific">Hypsibius exemplaris</name>
    <name type="common">Freshwater tardigrade</name>
    <dbReference type="NCBI Taxonomy" id="2072580"/>
    <lineage>
        <taxon>Eukaryota</taxon>
        <taxon>Metazoa</taxon>
        <taxon>Ecdysozoa</taxon>
        <taxon>Tardigrada</taxon>
        <taxon>Eutardigrada</taxon>
        <taxon>Parachela</taxon>
        <taxon>Hypsibioidea</taxon>
        <taxon>Hypsibiidae</taxon>
        <taxon>Hypsibius</taxon>
    </lineage>
</organism>